<protein>
    <recommendedName>
        <fullName evidence="4">Ketopantoate reductase C-terminal domain-containing protein</fullName>
    </recommendedName>
</protein>
<evidence type="ECO:0008006" key="4">
    <source>
        <dbReference type="Google" id="ProtNLM"/>
    </source>
</evidence>
<keyword evidence="2" id="KW-1133">Transmembrane helix</keyword>
<accession>A0A7S3GTM6</accession>
<keyword evidence="2" id="KW-0812">Transmembrane</keyword>
<name>A0A7S3GTM6_9STRA</name>
<feature type="compositionally biased region" description="Polar residues" evidence="1">
    <location>
        <begin position="365"/>
        <end position="374"/>
    </location>
</feature>
<feature type="region of interest" description="Disordered" evidence="1">
    <location>
        <begin position="364"/>
        <end position="418"/>
    </location>
</feature>
<dbReference type="EMBL" id="HBIC01010197">
    <property type="protein sequence ID" value="CAE0276167.1"/>
    <property type="molecule type" value="Transcribed_RNA"/>
</dbReference>
<sequence>MSSNRLKPKVGIVFSQTDKFSGESLNLASYFCGLLSSSGYSEIYMIGYQSDGMPGEVYPRRIKYIPRGETAPKEVPVSDVTFAHFHALLDCHLIVLTVNSNDTKSCCAKLAETLPNPQNIPVFSLQRGVRNSTIVKEELDSKGFTVIEGAVGFAVVPDAKSSAVVATMPRPAILFERLSKEAVKVADGPLRLLERMDVDVSFRKTLTPQSWGVLVYENLHALNILTKGSLLDTLSDRECRLVLALMVRESYKVLDVAAKGGVWKPDLLLIHPNLTPWILEMVLALPDALFFSVFWWLRLLPATGIISPGQLDIVEGRKSMLDWHFAELVQASERHKYDAPVCTLVLRQLKAIEASLFPDLIDASSGENSPSLSGTGEEIPAMRGSPSGSYNRSPSHGLANPSPRKTVGGMAGGGQSSTAAYNATHHMDALMQALNDVEGSSERFGQTRSTGKSVINGHPTLAEWWFWISRLFAVVGLLVLIVFLFLHDY</sequence>
<reference evidence="3" key="1">
    <citation type="submission" date="2021-01" db="EMBL/GenBank/DDBJ databases">
        <authorList>
            <person name="Corre E."/>
            <person name="Pelletier E."/>
            <person name="Niang G."/>
            <person name="Scheremetjew M."/>
            <person name="Finn R."/>
            <person name="Kale V."/>
            <person name="Holt S."/>
            <person name="Cochrane G."/>
            <person name="Meng A."/>
            <person name="Brown T."/>
            <person name="Cohen L."/>
        </authorList>
    </citation>
    <scope>NUCLEOTIDE SEQUENCE</scope>
    <source>
        <strain evidence="3">CCAP 955/1</strain>
    </source>
</reference>
<organism evidence="3">
    <name type="scientific">Spumella elongata</name>
    <dbReference type="NCBI Taxonomy" id="89044"/>
    <lineage>
        <taxon>Eukaryota</taxon>
        <taxon>Sar</taxon>
        <taxon>Stramenopiles</taxon>
        <taxon>Ochrophyta</taxon>
        <taxon>Chrysophyceae</taxon>
        <taxon>Chromulinales</taxon>
        <taxon>Chromulinaceae</taxon>
        <taxon>Spumella</taxon>
    </lineage>
</organism>
<evidence type="ECO:0000256" key="1">
    <source>
        <dbReference type="SAM" id="MobiDB-lite"/>
    </source>
</evidence>
<evidence type="ECO:0000313" key="3">
    <source>
        <dbReference type="EMBL" id="CAE0276167.1"/>
    </source>
</evidence>
<gene>
    <name evidence="3" type="ORF">SELO1098_LOCUS4996</name>
</gene>
<keyword evidence="2" id="KW-0472">Membrane</keyword>
<evidence type="ECO:0000256" key="2">
    <source>
        <dbReference type="SAM" id="Phobius"/>
    </source>
</evidence>
<dbReference type="AlphaFoldDB" id="A0A7S3GTM6"/>
<proteinExistence type="predicted"/>
<feature type="transmembrane region" description="Helical" evidence="2">
    <location>
        <begin position="464"/>
        <end position="486"/>
    </location>
</feature>